<name>A0A7D5M4Q8_9ARCH</name>
<dbReference type="UniPathway" id="UPA00068">
    <property type="reaction ID" value="UER00171"/>
</dbReference>
<organism evidence="10 11">
    <name type="scientific">Nitrosopumilus ureiphilus</name>
    <dbReference type="NCBI Taxonomy" id="1470067"/>
    <lineage>
        <taxon>Archaea</taxon>
        <taxon>Nitrososphaerota</taxon>
        <taxon>Nitrososphaeria</taxon>
        <taxon>Nitrosopumilales</taxon>
        <taxon>Nitrosopumilaceae</taxon>
        <taxon>Nitrosopumilus</taxon>
    </lineage>
</organism>
<dbReference type="KEGG" id="nue:C5F50_08185"/>
<proteinExistence type="inferred from homology"/>
<dbReference type="Pfam" id="PF00988">
    <property type="entry name" value="CPSase_sm_chain"/>
    <property type="match status" value="1"/>
</dbReference>
<comment type="pathway">
    <text evidence="8">Pyrimidine metabolism; UMP biosynthesis via de novo pathway; (S)-dihydroorotate from bicarbonate: step 1/3.</text>
</comment>
<feature type="domain" description="Carbamoyl-phosphate synthase small subunit N-terminal" evidence="9">
    <location>
        <begin position="22"/>
        <end position="162"/>
    </location>
</feature>
<dbReference type="GO" id="GO:0005524">
    <property type="term" value="F:ATP binding"/>
    <property type="evidence" value="ECO:0007669"/>
    <property type="project" value="UniProtKB-UniRule"/>
</dbReference>
<evidence type="ECO:0000259" key="9">
    <source>
        <dbReference type="SMART" id="SM01097"/>
    </source>
</evidence>
<dbReference type="Gene3D" id="3.40.50.880">
    <property type="match status" value="1"/>
</dbReference>
<dbReference type="SMART" id="SM01097">
    <property type="entry name" value="CPSase_sm_chain"/>
    <property type="match status" value="1"/>
</dbReference>
<dbReference type="NCBIfam" id="TIGR01368">
    <property type="entry name" value="CPSaseIIsmall"/>
    <property type="match status" value="1"/>
</dbReference>
<dbReference type="GO" id="GO:0006526">
    <property type="term" value="P:L-arginine biosynthetic process"/>
    <property type="evidence" value="ECO:0007669"/>
    <property type="project" value="UniProtKB-UniRule"/>
</dbReference>
<keyword evidence="6 8" id="KW-0315">Glutamine amidotransferase</keyword>
<dbReference type="SUPFAM" id="SSF52021">
    <property type="entry name" value="Carbamoyl phosphate synthetase, small subunit N-terminal domain"/>
    <property type="match status" value="1"/>
</dbReference>
<reference evidence="10 11" key="1">
    <citation type="submission" date="2018-02" db="EMBL/GenBank/DDBJ databases">
        <title>Complete genome of Nitrosopumilus ureaphilus PS0.</title>
        <authorList>
            <person name="Qin W."/>
            <person name="Zheng Y."/>
            <person name="Stahl D.A."/>
        </authorList>
    </citation>
    <scope>NUCLEOTIDE SEQUENCE [LARGE SCALE GENOMIC DNA]</scope>
    <source>
        <strain evidence="10 11">PS0</strain>
    </source>
</reference>
<keyword evidence="4 8" id="KW-0547">Nucleotide-binding</keyword>
<dbReference type="NCBIfam" id="NF009475">
    <property type="entry name" value="PRK12838.1"/>
    <property type="match status" value="1"/>
</dbReference>
<dbReference type="InterPro" id="IPR036480">
    <property type="entry name" value="CarbP_synth_ssu_N_sf"/>
</dbReference>
<dbReference type="InterPro" id="IPR006274">
    <property type="entry name" value="CarbamoylP_synth_ssu"/>
</dbReference>
<feature type="region of interest" description="CPSase" evidence="8">
    <location>
        <begin position="1"/>
        <end position="207"/>
    </location>
</feature>
<feature type="active site" description="Nucleophile" evidence="8">
    <location>
        <position position="282"/>
    </location>
</feature>
<dbReference type="GO" id="GO:0004088">
    <property type="term" value="F:carbamoyl-phosphate synthase (glutamine-hydrolyzing) activity"/>
    <property type="evidence" value="ECO:0007669"/>
    <property type="project" value="UniProtKB-UniRule"/>
</dbReference>
<dbReference type="EC" id="6.3.5.5" evidence="8"/>
<dbReference type="PROSITE" id="PS51273">
    <property type="entry name" value="GATASE_TYPE_1"/>
    <property type="match status" value="1"/>
</dbReference>
<feature type="binding site" evidence="8">
    <location>
        <position position="286"/>
    </location>
    <ligand>
        <name>L-glutamine</name>
        <dbReference type="ChEBI" id="CHEBI:58359"/>
    </ligand>
</feature>
<evidence type="ECO:0000256" key="1">
    <source>
        <dbReference type="ARBA" id="ARBA00005077"/>
    </source>
</evidence>
<dbReference type="Gene3D" id="3.50.30.20">
    <property type="entry name" value="Carbamoyl-phosphate synthase small subunit, N-terminal domain"/>
    <property type="match status" value="1"/>
</dbReference>
<dbReference type="InterPro" id="IPR029062">
    <property type="entry name" value="Class_I_gatase-like"/>
</dbReference>
<dbReference type="Pfam" id="PF00117">
    <property type="entry name" value="GATase"/>
    <property type="match status" value="1"/>
</dbReference>
<feature type="binding site" evidence="8">
    <location>
        <position position="254"/>
    </location>
    <ligand>
        <name>L-glutamine</name>
        <dbReference type="ChEBI" id="CHEBI:58359"/>
    </ligand>
</feature>
<dbReference type="PRINTS" id="PR00096">
    <property type="entry name" value="GATASE"/>
</dbReference>
<dbReference type="InterPro" id="IPR002474">
    <property type="entry name" value="CarbamoylP_synth_ssu_N"/>
</dbReference>
<keyword evidence="8" id="KW-0665">Pyrimidine biosynthesis</keyword>
<dbReference type="InterPro" id="IPR035686">
    <property type="entry name" value="CPSase_GATase1"/>
</dbReference>
<feature type="binding site" evidence="8">
    <location>
        <position position="326"/>
    </location>
    <ligand>
        <name>L-glutamine</name>
        <dbReference type="ChEBI" id="CHEBI:58359"/>
    </ligand>
</feature>
<evidence type="ECO:0000256" key="3">
    <source>
        <dbReference type="ARBA" id="ARBA00022598"/>
    </source>
</evidence>
<feature type="binding site" evidence="8">
    <location>
        <position position="283"/>
    </location>
    <ligand>
        <name>L-glutamine</name>
        <dbReference type="ChEBI" id="CHEBI:58359"/>
    </ligand>
</feature>
<dbReference type="UniPathway" id="UPA00070">
    <property type="reaction ID" value="UER00115"/>
</dbReference>
<dbReference type="HAMAP" id="MF_01209">
    <property type="entry name" value="CPSase_S_chain"/>
    <property type="match status" value="1"/>
</dbReference>
<dbReference type="EMBL" id="CP026995">
    <property type="protein sequence ID" value="QLH07046.1"/>
    <property type="molecule type" value="Genomic_DNA"/>
</dbReference>
<dbReference type="PANTHER" id="PTHR43418">
    <property type="entry name" value="MULTIFUNCTIONAL TRYPTOPHAN BIOSYNTHESIS PROTEIN-RELATED"/>
    <property type="match status" value="1"/>
</dbReference>
<keyword evidence="5 8" id="KW-0067">ATP-binding</keyword>
<dbReference type="Proteomes" id="UP000509478">
    <property type="component" value="Chromosome"/>
</dbReference>
<dbReference type="PRINTS" id="PR00099">
    <property type="entry name" value="CPSGATASE"/>
</dbReference>
<dbReference type="GO" id="GO:0006541">
    <property type="term" value="P:glutamine metabolic process"/>
    <property type="evidence" value="ECO:0007669"/>
    <property type="project" value="InterPro"/>
</dbReference>
<gene>
    <name evidence="8" type="primary">carA</name>
    <name evidence="10" type="ORF">C5F50_08185</name>
</gene>
<keyword evidence="8" id="KW-0028">Amino-acid biosynthesis</keyword>
<evidence type="ECO:0000256" key="8">
    <source>
        <dbReference type="HAMAP-Rule" id="MF_01209"/>
    </source>
</evidence>
<keyword evidence="8" id="KW-0055">Arginine biosynthesis</keyword>
<dbReference type="FunFam" id="3.50.30.20:FF:000002">
    <property type="entry name" value="Carbamoyl-phosphate synthase 1, mitochondrial"/>
    <property type="match status" value="1"/>
</dbReference>
<dbReference type="CDD" id="cd01744">
    <property type="entry name" value="GATase1_CPSase"/>
    <property type="match status" value="1"/>
</dbReference>
<feature type="binding site" evidence="8">
    <location>
        <position position="66"/>
    </location>
    <ligand>
        <name>L-glutamine</name>
        <dbReference type="ChEBI" id="CHEBI:58359"/>
    </ligand>
</feature>
<evidence type="ECO:0000313" key="11">
    <source>
        <dbReference type="Proteomes" id="UP000509478"/>
    </source>
</evidence>
<comment type="function">
    <text evidence="8">Small subunit of the glutamine-dependent carbamoyl phosphate synthetase (CPSase). CPSase catalyzes the formation of carbamoyl phosphate from the ammonia moiety of glutamine, carbonate, and phosphate donated by ATP, constituting the first step of 2 biosynthetic pathways, one leading to arginine and/or urea and the other to pyrimidine nucleotides. The small subunit (glutamine amidotransferase) binds and cleaves glutamine to supply the large subunit with the substrate ammonia.</text>
</comment>
<comment type="pathway">
    <text evidence="1 8">Amino-acid biosynthesis; L-arginine biosynthesis; carbamoyl phosphate from bicarbonate: step 1/1.</text>
</comment>
<dbReference type="GO" id="GO:0006207">
    <property type="term" value="P:'de novo' pyrimidine nucleobase biosynthetic process"/>
    <property type="evidence" value="ECO:0007669"/>
    <property type="project" value="InterPro"/>
</dbReference>
<keyword evidence="11" id="KW-1185">Reference proteome</keyword>
<protein>
    <recommendedName>
        <fullName evidence="8">Carbamoyl phosphate synthase small chain</fullName>
        <ecNumber evidence="8">6.3.5.5</ecNumber>
    </recommendedName>
    <alternativeName>
        <fullName evidence="8">Carbamoyl phosphate synthetase glutamine chain</fullName>
    </alternativeName>
</protein>
<evidence type="ECO:0000256" key="7">
    <source>
        <dbReference type="ARBA" id="ARBA00048816"/>
    </source>
</evidence>
<evidence type="ECO:0000256" key="4">
    <source>
        <dbReference type="ARBA" id="ARBA00022741"/>
    </source>
</evidence>
<dbReference type="SUPFAM" id="SSF52317">
    <property type="entry name" value="Class I glutamine amidotransferase-like"/>
    <property type="match status" value="1"/>
</dbReference>
<comment type="catalytic activity">
    <reaction evidence="7 8">
        <text>hydrogencarbonate + L-glutamine + 2 ATP + H2O = carbamoyl phosphate + L-glutamate + 2 ADP + phosphate + 2 H(+)</text>
        <dbReference type="Rhea" id="RHEA:18633"/>
        <dbReference type="ChEBI" id="CHEBI:15377"/>
        <dbReference type="ChEBI" id="CHEBI:15378"/>
        <dbReference type="ChEBI" id="CHEBI:17544"/>
        <dbReference type="ChEBI" id="CHEBI:29985"/>
        <dbReference type="ChEBI" id="CHEBI:30616"/>
        <dbReference type="ChEBI" id="CHEBI:43474"/>
        <dbReference type="ChEBI" id="CHEBI:58228"/>
        <dbReference type="ChEBI" id="CHEBI:58359"/>
        <dbReference type="ChEBI" id="CHEBI:456216"/>
        <dbReference type="EC" id="6.3.5.5"/>
    </reaction>
</comment>
<dbReference type="PANTHER" id="PTHR43418:SF7">
    <property type="entry name" value="CARBAMOYL-PHOSPHATE SYNTHASE SMALL CHAIN"/>
    <property type="match status" value="1"/>
</dbReference>
<feature type="binding site" evidence="8">
    <location>
        <position position="324"/>
    </location>
    <ligand>
        <name>L-glutamine</name>
        <dbReference type="ChEBI" id="CHEBI:58359"/>
    </ligand>
</feature>
<comment type="similarity">
    <text evidence="2 8">Belongs to the CarA family.</text>
</comment>
<evidence type="ECO:0000256" key="6">
    <source>
        <dbReference type="ARBA" id="ARBA00022962"/>
    </source>
</evidence>
<comment type="catalytic activity">
    <reaction evidence="8">
        <text>L-glutamine + H2O = L-glutamate + NH4(+)</text>
        <dbReference type="Rhea" id="RHEA:15889"/>
        <dbReference type="ChEBI" id="CHEBI:15377"/>
        <dbReference type="ChEBI" id="CHEBI:28938"/>
        <dbReference type="ChEBI" id="CHEBI:29985"/>
        <dbReference type="ChEBI" id="CHEBI:58359"/>
    </reaction>
</comment>
<comment type="subunit">
    <text evidence="8">Composed of two chains; the small (or glutamine) chain promotes the hydrolysis of glutamine to ammonia, which is used by the large (or ammonia) chain to synthesize carbamoyl phosphate. Tetramer of heterodimers (alpha,beta)4.</text>
</comment>
<dbReference type="PRINTS" id="PR00097">
    <property type="entry name" value="ANTSNTHASEII"/>
</dbReference>
<dbReference type="InterPro" id="IPR017926">
    <property type="entry name" value="GATASE"/>
</dbReference>
<feature type="binding site" evidence="8">
    <location>
        <position position="327"/>
    </location>
    <ligand>
        <name>L-glutamine</name>
        <dbReference type="ChEBI" id="CHEBI:58359"/>
    </ligand>
</feature>
<dbReference type="InterPro" id="IPR050472">
    <property type="entry name" value="Anth_synth/Amidotransfase"/>
</dbReference>
<dbReference type="GO" id="GO:0044205">
    <property type="term" value="P:'de novo' UMP biosynthetic process"/>
    <property type="evidence" value="ECO:0007669"/>
    <property type="project" value="UniProtKB-UniRule"/>
</dbReference>
<feature type="active site" evidence="8">
    <location>
        <position position="369"/>
    </location>
</feature>
<feature type="active site" evidence="8">
    <location>
        <position position="367"/>
    </location>
</feature>
<keyword evidence="3 8" id="KW-0436">Ligase</keyword>
<evidence type="ECO:0000256" key="5">
    <source>
        <dbReference type="ARBA" id="ARBA00022840"/>
    </source>
</evidence>
<feature type="binding site" evidence="8">
    <location>
        <position position="256"/>
    </location>
    <ligand>
        <name>L-glutamine</name>
        <dbReference type="ChEBI" id="CHEBI:58359"/>
    </ligand>
</feature>
<sequence>MRFLADLSRVTITTKKSNHAKKFGKLIFDDGTVLDGEGFGYSTTAFGEIVFNTGMVGYTEALTDPSYSGQILTLTYPLVGNYGVPDSSIKDNDGIPKFFESDKIQVRGLVVHELSLTASHWNLAMTLDEWLYNEKIPGISGIDTRELTKKIRTGGVMMAALVVSDSEINVEEIKKQFVSAPRYDSEQFMNDVSTKQEKIYGDENQSVVVIDTGAKNAIIRNIREIGYKVIRLPWDTSYEKIMSYHPKGVVLSSGPGDPQKCPDTIDTAKKLIENNIPTLGICLGAQIIGIAGNTDTYKLKYGHRGQNKPCINLENNQVYVTSQNHGYGITPESLENSEFNLWFTNADDKTVEGIKHKKQKCIAVQFHPEAAPGPYDCKFVFEELQHLMEEGTSAKE</sequence>
<evidence type="ECO:0000256" key="2">
    <source>
        <dbReference type="ARBA" id="ARBA00007800"/>
    </source>
</evidence>
<evidence type="ECO:0000313" key="10">
    <source>
        <dbReference type="EMBL" id="QLH07046.1"/>
    </source>
</evidence>
<dbReference type="AlphaFoldDB" id="A0A7D5M4Q8"/>
<accession>A0A7D5M4Q8</accession>